<dbReference type="InterPro" id="IPR029044">
    <property type="entry name" value="Nucleotide-diphossugar_trans"/>
</dbReference>
<evidence type="ECO:0000313" key="6">
    <source>
        <dbReference type="Proteomes" id="UP000006906"/>
    </source>
</evidence>
<dbReference type="Pfam" id="PF03407">
    <property type="entry name" value="Nucleotid_trans"/>
    <property type="match status" value="1"/>
</dbReference>
<feature type="signal peptide" evidence="3">
    <location>
        <begin position="1"/>
        <end position="21"/>
    </location>
</feature>
<feature type="chain" id="PRO_5014456823" description="Glycosyltransferase" evidence="3">
    <location>
        <begin position="22"/>
        <end position="387"/>
    </location>
</feature>
<proteinExistence type="inferred from homology"/>
<dbReference type="EMBL" id="CM008974">
    <property type="protein sequence ID" value="PNW73819.1"/>
    <property type="molecule type" value="Genomic_DNA"/>
</dbReference>
<dbReference type="PANTHER" id="PTHR47032:SF1">
    <property type="entry name" value="UDP-D-XYLOSE:L-FUCOSE ALPHA-1,3-D-XYLOSYLTRANSFERASE-RELATED"/>
    <property type="match status" value="1"/>
</dbReference>
<dbReference type="ExpressionAtlas" id="A0A2K3D002">
    <property type="expression patterns" value="baseline"/>
</dbReference>
<accession>A0A2K3D002</accession>
<dbReference type="RefSeq" id="XP_001693507.2">
    <property type="nucleotide sequence ID" value="XM_001693455.2"/>
</dbReference>
<evidence type="ECO:0000313" key="5">
    <source>
        <dbReference type="EMBL" id="PNW73819.1"/>
    </source>
</evidence>
<evidence type="ECO:0000256" key="3">
    <source>
        <dbReference type="SAM" id="SignalP"/>
    </source>
</evidence>
<keyword evidence="6" id="KW-1185">Reference proteome</keyword>
<name>A0A2K3D002_CHLRE</name>
<dbReference type="PaxDb" id="3055-EDP08761"/>
<dbReference type="PANTHER" id="PTHR47032">
    <property type="entry name" value="UDP-D-XYLOSE:L-FUCOSE ALPHA-1,3-D-XYLOSYLTRANSFERASE-RELATED"/>
    <property type="match status" value="1"/>
</dbReference>
<keyword evidence="2" id="KW-0812">Transmembrane</keyword>
<dbReference type="InterPro" id="IPR052636">
    <property type="entry name" value="UDP-D-xylose:L-fucose_XylT"/>
</dbReference>
<reference evidence="5 6" key="1">
    <citation type="journal article" date="2007" name="Science">
        <title>The Chlamydomonas genome reveals the evolution of key animal and plant functions.</title>
        <authorList>
            <person name="Merchant S.S."/>
            <person name="Prochnik S.E."/>
            <person name="Vallon O."/>
            <person name="Harris E.H."/>
            <person name="Karpowicz S.J."/>
            <person name="Witman G.B."/>
            <person name="Terry A."/>
            <person name="Salamov A."/>
            <person name="Fritz-Laylin L.K."/>
            <person name="Marechal-Drouard L."/>
            <person name="Marshall W.F."/>
            <person name="Qu L.H."/>
            <person name="Nelson D.R."/>
            <person name="Sanderfoot A.A."/>
            <person name="Spalding M.H."/>
            <person name="Kapitonov V.V."/>
            <person name="Ren Q."/>
            <person name="Ferris P."/>
            <person name="Lindquist E."/>
            <person name="Shapiro H."/>
            <person name="Lucas S.M."/>
            <person name="Grimwood J."/>
            <person name="Schmutz J."/>
            <person name="Cardol P."/>
            <person name="Cerutti H."/>
            <person name="Chanfreau G."/>
            <person name="Chen C.L."/>
            <person name="Cognat V."/>
            <person name="Croft M.T."/>
            <person name="Dent R."/>
            <person name="Dutcher S."/>
            <person name="Fernandez E."/>
            <person name="Fukuzawa H."/>
            <person name="Gonzalez-Ballester D."/>
            <person name="Gonzalez-Halphen D."/>
            <person name="Hallmann A."/>
            <person name="Hanikenne M."/>
            <person name="Hippler M."/>
            <person name="Inwood W."/>
            <person name="Jabbari K."/>
            <person name="Kalanon M."/>
            <person name="Kuras R."/>
            <person name="Lefebvre P.A."/>
            <person name="Lemaire S.D."/>
            <person name="Lobanov A.V."/>
            <person name="Lohr M."/>
            <person name="Manuell A."/>
            <person name="Meier I."/>
            <person name="Mets L."/>
            <person name="Mittag M."/>
            <person name="Mittelmeier T."/>
            <person name="Moroney J.V."/>
            <person name="Moseley J."/>
            <person name="Napoli C."/>
            <person name="Nedelcu A.M."/>
            <person name="Niyogi K."/>
            <person name="Novoselov S.V."/>
            <person name="Paulsen I.T."/>
            <person name="Pazour G."/>
            <person name="Purton S."/>
            <person name="Ral J.P."/>
            <person name="Riano-Pachon D.M."/>
            <person name="Riekhof W."/>
            <person name="Rymarquis L."/>
            <person name="Schroda M."/>
            <person name="Stern D."/>
            <person name="Umen J."/>
            <person name="Willows R."/>
            <person name="Wilson N."/>
            <person name="Zimmer S.L."/>
            <person name="Allmer J."/>
            <person name="Balk J."/>
            <person name="Bisova K."/>
            <person name="Chen C.J."/>
            <person name="Elias M."/>
            <person name="Gendler K."/>
            <person name="Hauser C."/>
            <person name="Lamb M.R."/>
            <person name="Ledford H."/>
            <person name="Long J.C."/>
            <person name="Minagawa J."/>
            <person name="Page M.D."/>
            <person name="Pan J."/>
            <person name="Pootakham W."/>
            <person name="Roje S."/>
            <person name="Rose A."/>
            <person name="Stahlberg E."/>
            <person name="Terauchi A.M."/>
            <person name="Yang P."/>
            <person name="Ball S."/>
            <person name="Bowler C."/>
            <person name="Dieckmann C.L."/>
            <person name="Gladyshev V.N."/>
            <person name="Green P."/>
            <person name="Jorgensen R."/>
            <person name="Mayfield S."/>
            <person name="Mueller-Roeber B."/>
            <person name="Rajamani S."/>
            <person name="Sayre R.T."/>
            <person name="Brokstein P."/>
            <person name="Dubchak I."/>
            <person name="Goodstein D."/>
            <person name="Hornick L."/>
            <person name="Huang Y.W."/>
            <person name="Jhaveri J."/>
            <person name="Luo Y."/>
            <person name="Martinez D."/>
            <person name="Ngau W.C."/>
            <person name="Otillar B."/>
            <person name="Poliakov A."/>
            <person name="Porter A."/>
            <person name="Szajkowski L."/>
            <person name="Werner G."/>
            <person name="Zhou K."/>
            <person name="Grigoriev I.V."/>
            <person name="Rokhsar D.S."/>
            <person name="Grossman A.R."/>
        </authorList>
    </citation>
    <scope>NUCLEOTIDE SEQUENCE [LARGE SCALE GENOMIC DNA]</scope>
    <source>
        <strain evidence="6">CC-503</strain>
    </source>
</reference>
<keyword evidence="2" id="KW-0328">Glycosyltransferase</keyword>
<keyword evidence="2" id="KW-0808">Transferase</keyword>
<keyword evidence="2" id="KW-0961">Cell wall biogenesis/degradation</keyword>
<evidence type="ECO:0000256" key="1">
    <source>
        <dbReference type="ARBA" id="ARBA00007033"/>
    </source>
</evidence>
<dbReference type="InterPro" id="IPR005069">
    <property type="entry name" value="Nucl-diP-sugar_transferase"/>
</dbReference>
<organism evidence="5 6">
    <name type="scientific">Chlamydomonas reinhardtii</name>
    <name type="common">Chlamydomonas smithii</name>
    <dbReference type="NCBI Taxonomy" id="3055"/>
    <lineage>
        <taxon>Eukaryota</taxon>
        <taxon>Viridiplantae</taxon>
        <taxon>Chlorophyta</taxon>
        <taxon>core chlorophytes</taxon>
        <taxon>Chlorophyceae</taxon>
        <taxon>CS clade</taxon>
        <taxon>Chlamydomonadales</taxon>
        <taxon>Chlamydomonadaceae</taxon>
        <taxon>Chlamydomonas</taxon>
    </lineage>
</organism>
<dbReference type="Proteomes" id="UP000006906">
    <property type="component" value="Chromosome 13"/>
</dbReference>
<dbReference type="KEGG" id="cre:CHLRE_13g574041v5"/>
<keyword evidence="2" id="KW-0735">Signal-anchor</keyword>
<dbReference type="GeneID" id="5719200"/>
<keyword evidence="3" id="KW-0732">Signal</keyword>
<feature type="domain" description="Nucleotide-diphospho-sugar transferase" evidence="4">
    <location>
        <begin position="130"/>
        <end position="304"/>
    </location>
</feature>
<evidence type="ECO:0000259" key="4">
    <source>
        <dbReference type="Pfam" id="PF03407"/>
    </source>
</evidence>
<dbReference type="GO" id="GO:0000139">
    <property type="term" value="C:Golgi membrane"/>
    <property type="evidence" value="ECO:0007669"/>
    <property type="project" value="UniProtKB-SubCell"/>
</dbReference>
<dbReference type="SUPFAM" id="SSF53448">
    <property type="entry name" value="Nucleotide-diphospho-sugar transferases"/>
    <property type="match status" value="1"/>
</dbReference>
<dbReference type="EC" id="2.4.2.-" evidence="2"/>
<dbReference type="GO" id="GO:0071555">
    <property type="term" value="P:cell wall organization"/>
    <property type="evidence" value="ECO:0007669"/>
    <property type="project" value="UniProtKB-KW"/>
</dbReference>
<protein>
    <recommendedName>
        <fullName evidence="2">Glycosyltransferase</fullName>
        <ecNumber evidence="2">2.4.2.-</ecNumber>
    </recommendedName>
</protein>
<gene>
    <name evidence="5" type="ORF">CHLRE_13g574041v5</name>
</gene>
<dbReference type="GO" id="GO:0016757">
    <property type="term" value="F:glycosyltransferase activity"/>
    <property type="evidence" value="ECO:0000318"/>
    <property type="project" value="GO_Central"/>
</dbReference>
<comment type="subcellular location">
    <subcellularLocation>
        <location evidence="2">Golgi apparatus membrane</location>
        <topology evidence="2">Single-pass type II membrane protein</topology>
    </subcellularLocation>
</comment>
<evidence type="ECO:0000256" key="2">
    <source>
        <dbReference type="RuleBase" id="RU363055"/>
    </source>
</evidence>
<sequence length="387" mass="43037">MLNIARCSLFAVVLLVLLAHACVPSTASDAGALTNPVARFAESHFARHGAKLPTRQFLAALRAAAVDTRHLSCRKSLVLLGMANEEALEHTVPLFLESLRRVPVTDGKHGGRSLDQHLVLVAWSGAALAACQALNSRYGHTCVRDAEHTAATGSFGFHDAGFNSLGFAKIKYILNGLSAGHDVVFLDTDIIVLQDPLPYFLGRGADMWGSMEKCMIYPDRMSFHSTEFQAFHKKLPPINIGVLYFKATAGVTRCVYSWLMEMYTEVLNRPRVWDQDLYGKVMVKCTALHELRWQVLDPRLFQSACFPGCGCSFSDSDMTDPERVGKFAKGHRPDRQGRCSPEHFSSWLMRHFPCSGLTHQKAKLMTGLMEGFFNSTSAVITRNRRRQ</sequence>
<dbReference type="GO" id="GO:0005794">
    <property type="term" value="C:Golgi apparatus"/>
    <property type="evidence" value="ECO:0000318"/>
    <property type="project" value="GO_Central"/>
</dbReference>
<dbReference type="InParanoid" id="A0A2K3D002"/>
<dbReference type="OrthoDB" id="523104at2759"/>
<comment type="similarity">
    <text evidence="1 2">Belongs to the glycosyltransferase 77 family.</text>
</comment>
<dbReference type="AlphaFoldDB" id="A0A2K3D002"/>
<keyword evidence="2" id="KW-0333">Golgi apparatus</keyword>
<dbReference type="Gramene" id="PNW73819">
    <property type="protein sequence ID" value="PNW73819"/>
    <property type="gene ID" value="CHLRE_13g574041v5"/>
</dbReference>
<dbReference type="OMA" id="VMVKCTA"/>